<feature type="transmembrane region" description="Helical" evidence="1">
    <location>
        <begin position="65"/>
        <end position="81"/>
    </location>
</feature>
<dbReference type="CDD" id="cd01949">
    <property type="entry name" value="GGDEF"/>
    <property type="match status" value="1"/>
</dbReference>
<dbReference type="InterPro" id="IPR000160">
    <property type="entry name" value="GGDEF_dom"/>
</dbReference>
<dbReference type="PROSITE" id="PS50883">
    <property type="entry name" value="EAL"/>
    <property type="match status" value="1"/>
</dbReference>
<evidence type="ECO:0000259" key="3">
    <source>
        <dbReference type="PROSITE" id="PS50887"/>
    </source>
</evidence>
<organism evidence="4 5">
    <name type="scientific">Stackebrandtia nassauensis (strain DSM 44728 / CIP 108903 / NRRL B-16338 / NBRC 102104 / LLR-40K-21)</name>
    <dbReference type="NCBI Taxonomy" id="446470"/>
    <lineage>
        <taxon>Bacteria</taxon>
        <taxon>Bacillati</taxon>
        <taxon>Actinomycetota</taxon>
        <taxon>Actinomycetes</taxon>
        <taxon>Glycomycetales</taxon>
        <taxon>Glycomycetaceae</taxon>
        <taxon>Stackebrandtia</taxon>
    </lineage>
</organism>
<dbReference type="Gene3D" id="3.30.450.20">
    <property type="entry name" value="PAS domain"/>
    <property type="match status" value="1"/>
</dbReference>
<evidence type="ECO:0000313" key="5">
    <source>
        <dbReference type="Proteomes" id="UP000000844"/>
    </source>
</evidence>
<dbReference type="Proteomes" id="UP000000844">
    <property type="component" value="Chromosome"/>
</dbReference>
<dbReference type="Gene3D" id="3.30.70.270">
    <property type="match status" value="1"/>
</dbReference>
<keyword evidence="1" id="KW-0472">Membrane</keyword>
<feature type="transmembrane region" description="Helical" evidence="1">
    <location>
        <begin position="182"/>
        <end position="202"/>
    </location>
</feature>
<feature type="transmembrane region" description="Helical" evidence="1">
    <location>
        <begin position="120"/>
        <end position="139"/>
    </location>
</feature>
<dbReference type="NCBIfam" id="TIGR00254">
    <property type="entry name" value="GGDEF"/>
    <property type="match status" value="1"/>
</dbReference>
<feature type="transmembrane region" description="Helical" evidence="1">
    <location>
        <begin position="278"/>
        <end position="295"/>
    </location>
</feature>
<feature type="transmembrane region" description="Helical" evidence="1">
    <location>
        <begin position="26"/>
        <end position="45"/>
    </location>
</feature>
<feature type="transmembrane region" description="Helical" evidence="1">
    <location>
        <begin position="151"/>
        <end position="173"/>
    </location>
</feature>
<dbReference type="InterPro" id="IPR013656">
    <property type="entry name" value="PAS_4"/>
</dbReference>
<dbReference type="InterPro" id="IPR001633">
    <property type="entry name" value="EAL_dom"/>
</dbReference>
<dbReference type="Gene3D" id="3.20.20.450">
    <property type="entry name" value="EAL domain"/>
    <property type="match status" value="1"/>
</dbReference>
<dbReference type="CDD" id="cd01948">
    <property type="entry name" value="EAL"/>
    <property type="match status" value="1"/>
</dbReference>
<dbReference type="SUPFAM" id="SSF55073">
    <property type="entry name" value="Nucleotide cyclase"/>
    <property type="match status" value="1"/>
</dbReference>
<dbReference type="PANTHER" id="PTHR44757">
    <property type="entry name" value="DIGUANYLATE CYCLASE DGCP"/>
    <property type="match status" value="1"/>
</dbReference>
<dbReference type="InterPro" id="IPR035919">
    <property type="entry name" value="EAL_sf"/>
</dbReference>
<dbReference type="SMART" id="SM00267">
    <property type="entry name" value="GGDEF"/>
    <property type="match status" value="1"/>
</dbReference>
<reference evidence="4 5" key="1">
    <citation type="journal article" date="2009" name="Stand. Genomic Sci.">
        <title>Complete genome sequence of Stackebrandtia nassauensis type strain (LLR-40K-21).</title>
        <authorList>
            <person name="Munk C."/>
            <person name="Lapidus A."/>
            <person name="Copeland A."/>
            <person name="Jando M."/>
            <person name="Mayilraj S."/>
            <person name="Glavina Del Rio T."/>
            <person name="Nolan M."/>
            <person name="Chen F."/>
            <person name="Lucas S."/>
            <person name="Tice H."/>
            <person name="Cheng J.F."/>
            <person name="Han C."/>
            <person name="Detter J.C."/>
            <person name="Bruce D."/>
            <person name="Goodwin L."/>
            <person name="Chain P."/>
            <person name="Pitluck S."/>
            <person name="Goker M."/>
            <person name="Ovchinikova G."/>
            <person name="Pati A."/>
            <person name="Ivanova N."/>
            <person name="Mavromatis K."/>
            <person name="Chen A."/>
            <person name="Palaniappan K."/>
            <person name="Land M."/>
            <person name="Hauser L."/>
            <person name="Chang Y.J."/>
            <person name="Jeffries C.D."/>
            <person name="Bristow J."/>
            <person name="Eisen J.A."/>
            <person name="Markowitz V."/>
            <person name="Hugenholtz P."/>
            <person name="Kyrpides N.C."/>
            <person name="Klenk H.P."/>
        </authorList>
    </citation>
    <scope>NUCLEOTIDE SEQUENCE [LARGE SCALE GENOMIC DNA]</scope>
    <source>
        <strain evidence="5">DSM 44728 / CIP 108903 / NRRL B-16338 / NBRC 102104 / LLR-40K-21</strain>
    </source>
</reference>
<dbReference type="Pfam" id="PF00990">
    <property type="entry name" value="GGDEF"/>
    <property type="match status" value="1"/>
</dbReference>
<dbReference type="InterPro" id="IPR029787">
    <property type="entry name" value="Nucleotide_cyclase"/>
</dbReference>
<dbReference type="eggNOG" id="COG5001">
    <property type="taxonomic scope" value="Bacteria"/>
</dbReference>
<feature type="domain" description="EAL" evidence="2">
    <location>
        <begin position="605"/>
        <end position="856"/>
    </location>
</feature>
<dbReference type="SMART" id="SM00052">
    <property type="entry name" value="EAL"/>
    <property type="match status" value="1"/>
</dbReference>
<evidence type="ECO:0000313" key="4">
    <source>
        <dbReference type="EMBL" id="ADD44005.1"/>
    </source>
</evidence>
<dbReference type="AlphaFoldDB" id="D3Q3T8"/>
<dbReference type="PANTHER" id="PTHR44757:SF2">
    <property type="entry name" value="BIOFILM ARCHITECTURE MAINTENANCE PROTEIN MBAA"/>
    <property type="match status" value="1"/>
</dbReference>
<dbReference type="SUPFAM" id="SSF55785">
    <property type="entry name" value="PYP-like sensor domain (PAS domain)"/>
    <property type="match status" value="1"/>
</dbReference>
<accession>D3Q3T8</accession>
<name>D3Q3T8_STANL</name>
<dbReference type="Pfam" id="PF00563">
    <property type="entry name" value="EAL"/>
    <property type="match status" value="1"/>
</dbReference>
<dbReference type="Pfam" id="PF08448">
    <property type="entry name" value="PAS_4"/>
    <property type="match status" value="1"/>
</dbReference>
<dbReference type="InterPro" id="IPR043128">
    <property type="entry name" value="Rev_trsase/Diguanyl_cyclase"/>
</dbReference>
<dbReference type="KEGG" id="sna:Snas_4358"/>
<dbReference type="NCBIfam" id="TIGR00229">
    <property type="entry name" value="sensory_box"/>
    <property type="match status" value="1"/>
</dbReference>
<feature type="transmembrane region" description="Helical" evidence="1">
    <location>
        <begin position="214"/>
        <end position="233"/>
    </location>
</feature>
<dbReference type="InterPro" id="IPR052155">
    <property type="entry name" value="Biofilm_reg_signaling"/>
</dbReference>
<dbReference type="SUPFAM" id="SSF141868">
    <property type="entry name" value="EAL domain-like"/>
    <property type="match status" value="1"/>
</dbReference>
<evidence type="ECO:0000259" key="2">
    <source>
        <dbReference type="PROSITE" id="PS50883"/>
    </source>
</evidence>
<protein>
    <submittedName>
        <fullName evidence="4">Diguanylate cyclase/phosphodiesterase with PAS/PAC sensor(S)</fullName>
    </submittedName>
</protein>
<feature type="domain" description="GGDEF" evidence="3">
    <location>
        <begin position="465"/>
        <end position="596"/>
    </location>
</feature>
<proteinExistence type="predicted"/>
<dbReference type="STRING" id="446470.Snas_4358"/>
<dbReference type="HOGENOM" id="CLU_000445_129_3_11"/>
<sequence length="868" mass="93094">MALGGVLAVSLSVAAGRAIFDGSRHAGLWIACLAVAAAVAGGLVWRVSGPLKTAVDRAPYRRQAVALYLEAAGVAIAVIAGRAYESWIIAVTGVIVMSLFAVAFVRVPDDTATPAARVRRGLDGLFIAGCVLFSHWMLMPPATAERVLEQYYLVLIPAVAATAMAGIGVVAVIRATAHRRRYLLLVGSLSVVAAAHVGVVLASVGELSIWQCRMLVLVWGAGCLVSAGAAWLARRFPGPATAVPLPRVDVAVTLVPAVGASATALYHGYVVGPLGPDAIITAMAVVGVLSVRQVLARIDVRRYARVLSDREAYYRSIVSGSSDITTVVDFDGRMRFQAASAPWRCHADPTRINGVPFTDMVHPDDAATVERQLTTLVAGEPGQRIRIDARIKDADGEWRDTESIVADQRDNPKVDGLVIRTRDVGERRALERELAKLAFTDPLTTLSNRRALLRTLESDVAGGSMPCTLLAVDLDGFKNVNDTRGHDIGDAVLVEVAKRLRESLRPTDVAARLGGDEFAVLLWCPPERGYEIAERLLAVLAEPYRFDGHASVFLSSSIGLAGCATADDVQALLRNADLALRSAKQQGKNQIEAYDELFEKRVRRRNVLEHELHGAINRGELYLEYQPVISLPHRRVVGAEALLRWQHPTLGAVSPGEFIPVVEDAGLSSDLATWTLGQVAERLAVWKAGGHPAWVSINLSPRQLHSRLFATDLAQALLSKGVPPSRLVVEVTEHDVAQDMDILVAQLGALRGTGVRIALDDFGAGYSSLGQLHRLPVDILKIDRDLVAGSDEGAAPLADVVVRLGERLGLAVIAEGVETETQLDVVKQAGCAMVQGYLLARPMAVAKIDAMLRDDIRLHQAQPLAIES</sequence>
<dbReference type="InterPro" id="IPR000014">
    <property type="entry name" value="PAS"/>
</dbReference>
<gene>
    <name evidence="4" type="ordered locus">Snas_4358</name>
</gene>
<dbReference type="PROSITE" id="PS50887">
    <property type="entry name" value="GGDEF"/>
    <property type="match status" value="1"/>
</dbReference>
<keyword evidence="1" id="KW-1133">Transmembrane helix</keyword>
<keyword evidence="1" id="KW-0812">Transmembrane</keyword>
<evidence type="ECO:0000256" key="1">
    <source>
        <dbReference type="SAM" id="Phobius"/>
    </source>
</evidence>
<dbReference type="InterPro" id="IPR035965">
    <property type="entry name" value="PAS-like_dom_sf"/>
</dbReference>
<dbReference type="EMBL" id="CP001778">
    <property type="protein sequence ID" value="ADD44005.1"/>
    <property type="molecule type" value="Genomic_DNA"/>
</dbReference>
<keyword evidence="5" id="KW-1185">Reference proteome</keyword>
<feature type="transmembrane region" description="Helical" evidence="1">
    <location>
        <begin position="87"/>
        <end position="108"/>
    </location>
</feature>